<evidence type="ECO:0000256" key="1">
    <source>
        <dbReference type="SAM" id="Phobius"/>
    </source>
</evidence>
<feature type="transmembrane region" description="Helical" evidence="1">
    <location>
        <begin position="20"/>
        <end position="43"/>
    </location>
</feature>
<dbReference type="Pfam" id="PF07444">
    <property type="entry name" value="Ycf66_N"/>
    <property type="match status" value="1"/>
</dbReference>
<comment type="caution">
    <text evidence="2">The sequence shown here is derived from an EMBL/GenBank/DDBJ whole genome shotgun (WGS) entry which is preliminary data.</text>
</comment>
<dbReference type="InterPro" id="IPR010004">
    <property type="entry name" value="Uncharacterised_Ycf66"/>
</dbReference>
<dbReference type="Proteomes" id="UP000003781">
    <property type="component" value="Unassembled WGS sequence"/>
</dbReference>
<proteinExistence type="predicted"/>
<feature type="transmembrane region" description="Helical" evidence="1">
    <location>
        <begin position="55"/>
        <end position="72"/>
    </location>
</feature>
<protein>
    <submittedName>
        <fullName evidence="2">Uncharacterized protein</fullName>
    </submittedName>
</protein>
<accession>A3IZ49</accession>
<dbReference type="EMBL" id="AAXW01000094">
    <property type="protein sequence ID" value="EAZ88253.1"/>
    <property type="molecule type" value="Genomic_DNA"/>
</dbReference>
<dbReference type="AlphaFoldDB" id="A3IZ49"/>
<organism evidence="2 3">
    <name type="scientific">Crocosphaera chwakensis CCY0110</name>
    <dbReference type="NCBI Taxonomy" id="391612"/>
    <lineage>
        <taxon>Bacteria</taxon>
        <taxon>Bacillati</taxon>
        <taxon>Cyanobacteriota</taxon>
        <taxon>Cyanophyceae</taxon>
        <taxon>Oscillatoriophycideae</taxon>
        <taxon>Chroococcales</taxon>
        <taxon>Aphanothecaceae</taxon>
        <taxon>Crocosphaera</taxon>
        <taxon>Crocosphaera chwakensis</taxon>
    </lineage>
</organism>
<evidence type="ECO:0000313" key="3">
    <source>
        <dbReference type="Proteomes" id="UP000003781"/>
    </source>
</evidence>
<sequence length="114" mass="13270">MIKQELIYNIIQSFKKDWDILTSLNLLNVVGIMFFLLGLSTYYLRIHNSQWSRDWDIFIAALEMLVGLIFFFQEGFLLPWGSLIAVSLLCAVSTETLFLRRRQSSTLNSVQTKD</sequence>
<feature type="transmembrane region" description="Helical" evidence="1">
    <location>
        <begin position="78"/>
        <end position="99"/>
    </location>
</feature>
<reference evidence="2 3" key="1">
    <citation type="submission" date="2007-03" db="EMBL/GenBank/DDBJ databases">
        <authorList>
            <person name="Stal L."/>
            <person name="Ferriera S."/>
            <person name="Johnson J."/>
            <person name="Kravitz S."/>
            <person name="Beeson K."/>
            <person name="Sutton G."/>
            <person name="Rogers Y.-H."/>
            <person name="Friedman R."/>
            <person name="Frazier M."/>
            <person name="Venter J.C."/>
        </authorList>
    </citation>
    <scope>NUCLEOTIDE SEQUENCE [LARGE SCALE GENOMIC DNA]</scope>
    <source>
        <strain evidence="2 3">CCY0110</strain>
    </source>
</reference>
<dbReference type="RefSeq" id="WP_008278665.1">
    <property type="nucleotide sequence ID" value="NZ_AAXW01000094.1"/>
</dbReference>
<keyword evidence="1" id="KW-0472">Membrane</keyword>
<keyword evidence="1" id="KW-1133">Transmembrane helix</keyword>
<gene>
    <name evidence="2" type="ORF">CY0110_14490</name>
</gene>
<keyword evidence="3" id="KW-1185">Reference proteome</keyword>
<keyword evidence="1" id="KW-0812">Transmembrane</keyword>
<evidence type="ECO:0000313" key="2">
    <source>
        <dbReference type="EMBL" id="EAZ88253.1"/>
    </source>
</evidence>
<name>A3IZ49_9CHRO</name>